<dbReference type="EMBL" id="JAIFTL010000053">
    <property type="protein sequence ID" value="KAG9324907.1"/>
    <property type="molecule type" value="Genomic_DNA"/>
</dbReference>
<organism evidence="2 3">
    <name type="scientific">Mortierella alpina</name>
    <name type="common">Oleaginous fungus</name>
    <name type="synonym">Mortierella renispora</name>
    <dbReference type="NCBI Taxonomy" id="64518"/>
    <lineage>
        <taxon>Eukaryota</taxon>
        <taxon>Fungi</taxon>
        <taxon>Fungi incertae sedis</taxon>
        <taxon>Mucoromycota</taxon>
        <taxon>Mortierellomycotina</taxon>
        <taxon>Mortierellomycetes</taxon>
        <taxon>Mortierellales</taxon>
        <taxon>Mortierellaceae</taxon>
        <taxon>Mortierella</taxon>
    </lineage>
</organism>
<reference evidence="2" key="1">
    <citation type="submission" date="2021-07" db="EMBL/GenBank/DDBJ databases">
        <title>Draft genome of Mortierella alpina, strain LL118, isolated from an aspen leaf litter sample.</title>
        <authorList>
            <person name="Yang S."/>
            <person name="Vinatzer B.A."/>
        </authorList>
    </citation>
    <scope>NUCLEOTIDE SEQUENCE</scope>
    <source>
        <strain evidence="2">LL118</strain>
    </source>
</reference>
<feature type="region of interest" description="Disordered" evidence="1">
    <location>
        <begin position="79"/>
        <end position="101"/>
    </location>
</feature>
<gene>
    <name evidence="2" type="ORF">KVV02_008469</name>
</gene>
<sequence length="131" mass="13799">MSVANPANFVCQETFHSDNTTSCVRFPKLKRCEKEGKKNNLTFLCVGANTIAIGASNPKPLPDKIAMSVFQCTMESCPNEAPAKEKKGDGKKGASSNSNSGAGVAATLTNKNLSYSALFVLGLIASQLLVL</sequence>
<comment type="caution">
    <text evidence="2">The sequence shown here is derived from an EMBL/GenBank/DDBJ whole genome shotgun (WGS) entry which is preliminary data.</text>
</comment>
<name>A0A9P8CYW1_MORAP</name>
<dbReference type="Proteomes" id="UP000717515">
    <property type="component" value="Unassembled WGS sequence"/>
</dbReference>
<dbReference type="AlphaFoldDB" id="A0A9P8CYW1"/>
<proteinExistence type="predicted"/>
<accession>A0A9P8CYW1</accession>
<evidence type="ECO:0000313" key="3">
    <source>
        <dbReference type="Proteomes" id="UP000717515"/>
    </source>
</evidence>
<evidence type="ECO:0000256" key="1">
    <source>
        <dbReference type="SAM" id="MobiDB-lite"/>
    </source>
</evidence>
<evidence type="ECO:0000313" key="2">
    <source>
        <dbReference type="EMBL" id="KAG9324907.1"/>
    </source>
</evidence>
<feature type="compositionally biased region" description="Basic and acidic residues" evidence="1">
    <location>
        <begin position="82"/>
        <end position="92"/>
    </location>
</feature>
<protein>
    <submittedName>
        <fullName evidence="2">Uncharacterized protein</fullName>
    </submittedName>
</protein>